<keyword evidence="2" id="KW-1185">Reference proteome</keyword>
<proteinExistence type="predicted"/>
<dbReference type="AlphaFoldDB" id="A0AAD8BGN1"/>
<gene>
    <name evidence="1" type="ORF">Bpfe_016315</name>
</gene>
<evidence type="ECO:0000313" key="2">
    <source>
        <dbReference type="Proteomes" id="UP001233172"/>
    </source>
</evidence>
<dbReference type="Proteomes" id="UP001233172">
    <property type="component" value="Unassembled WGS sequence"/>
</dbReference>
<reference evidence="1" key="2">
    <citation type="submission" date="2023-04" db="EMBL/GenBank/DDBJ databases">
        <authorList>
            <person name="Bu L."/>
            <person name="Lu L."/>
            <person name="Laidemitt M.R."/>
            <person name="Zhang S.M."/>
            <person name="Mutuku M."/>
            <person name="Mkoji G."/>
            <person name="Steinauer M."/>
            <person name="Loker E.S."/>
        </authorList>
    </citation>
    <scope>NUCLEOTIDE SEQUENCE</scope>
    <source>
        <strain evidence="1">KasaAsao</strain>
        <tissue evidence="1">Whole Snail</tissue>
    </source>
</reference>
<dbReference type="EMBL" id="JASAOG010000079">
    <property type="protein sequence ID" value="KAK0054251.1"/>
    <property type="molecule type" value="Genomic_DNA"/>
</dbReference>
<name>A0AAD8BGN1_BIOPF</name>
<evidence type="ECO:0000313" key="1">
    <source>
        <dbReference type="EMBL" id="KAK0054251.1"/>
    </source>
</evidence>
<reference evidence="1" key="1">
    <citation type="journal article" date="2023" name="PLoS Negl. Trop. Dis.">
        <title>A genome sequence for Biomphalaria pfeifferi, the major vector snail for the human-infecting parasite Schistosoma mansoni.</title>
        <authorList>
            <person name="Bu L."/>
            <person name="Lu L."/>
            <person name="Laidemitt M.R."/>
            <person name="Zhang S.M."/>
            <person name="Mutuku M."/>
            <person name="Mkoji G."/>
            <person name="Steinauer M."/>
            <person name="Loker E.S."/>
        </authorList>
    </citation>
    <scope>NUCLEOTIDE SEQUENCE</scope>
    <source>
        <strain evidence="1">KasaAsao</strain>
    </source>
</reference>
<protein>
    <submittedName>
        <fullName evidence="1">Uncharacterized protein</fullName>
    </submittedName>
</protein>
<feature type="non-terminal residue" evidence="1">
    <location>
        <position position="123"/>
    </location>
</feature>
<accession>A0AAD8BGN1</accession>
<sequence length="123" mass="13233">MYSRLKESSRVVCYGPMSVVCLTKHVIITWLVAGSLCWTNPGLSASKISVTKALDGNTDPSSSTLNNMSSTLCGQQPDDSVFSLCPLVCNCTWSNGVTVICSQPDMLQELPSIPGELARRVAY</sequence>
<comment type="caution">
    <text evidence="1">The sequence shown here is derived from an EMBL/GenBank/DDBJ whole genome shotgun (WGS) entry which is preliminary data.</text>
</comment>
<organism evidence="1 2">
    <name type="scientific">Biomphalaria pfeifferi</name>
    <name type="common">Bloodfluke planorb</name>
    <name type="synonym">Freshwater snail</name>
    <dbReference type="NCBI Taxonomy" id="112525"/>
    <lineage>
        <taxon>Eukaryota</taxon>
        <taxon>Metazoa</taxon>
        <taxon>Spiralia</taxon>
        <taxon>Lophotrochozoa</taxon>
        <taxon>Mollusca</taxon>
        <taxon>Gastropoda</taxon>
        <taxon>Heterobranchia</taxon>
        <taxon>Euthyneura</taxon>
        <taxon>Panpulmonata</taxon>
        <taxon>Hygrophila</taxon>
        <taxon>Lymnaeoidea</taxon>
        <taxon>Planorbidae</taxon>
        <taxon>Biomphalaria</taxon>
    </lineage>
</organism>